<sequence length="286" mass="30685">MTPDGAGSGVVAAAQLRTGDLLLIRRRGDLAALTAWFGDSDYDHVALIGRAGCVLEFAADGVSEPGLNEYLRAPDLLVVDARRPLAGQGEVLQDNDRIAVLAHALSLRRPHFAGDPLRALGVLAALRERELPPQPPLRRVLHEALLRVANSGAEAMTASEFVYRCFAESPVQPRGRLAPQLLPSSPRALAFPAIEWAALWSQIAPWLPEGRREVPDFEGDAPIDAAALEQALIAARSRLGLLARGAGLLAAAPRAASPKWLRLRELELSPSQQPLGRLFQAAQSTN</sequence>
<dbReference type="OrthoDB" id="9155498at2"/>
<reference evidence="1 2" key="1">
    <citation type="journal article" date="2014" name="Genome Announc.">
        <title>Draft Genome Sequence of Lysobacter capsici AZ78, a Bacterium Antagonistic to Plant-Pathogenic Oomycetes.</title>
        <authorList>
            <person name="Puopolo G."/>
            <person name="Sonego P."/>
            <person name="Engelen K."/>
            <person name="Pertot I."/>
        </authorList>
    </citation>
    <scope>NUCLEOTIDE SEQUENCE [LARGE SCALE GENOMIC DNA]</scope>
    <source>
        <strain evidence="1 2">AZ78</strain>
    </source>
</reference>
<name>A0A125U030_9GAMM</name>
<keyword evidence="2" id="KW-1185">Reference proteome</keyword>
<dbReference type="EMBL" id="JAJA02000002">
    <property type="protein sequence ID" value="KWS02315.1"/>
    <property type="molecule type" value="Genomic_DNA"/>
</dbReference>
<organism evidence="1 2">
    <name type="scientific">Lysobacter capsici AZ78</name>
    <dbReference type="NCBI Taxonomy" id="1444315"/>
    <lineage>
        <taxon>Bacteria</taxon>
        <taxon>Pseudomonadati</taxon>
        <taxon>Pseudomonadota</taxon>
        <taxon>Gammaproteobacteria</taxon>
        <taxon>Lysobacterales</taxon>
        <taxon>Lysobacteraceae</taxon>
        <taxon>Lysobacter</taxon>
    </lineage>
</organism>
<gene>
    <name evidence="1" type="ORF">AZ78_4982</name>
</gene>
<dbReference type="InterPro" id="IPR038765">
    <property type="entry name" value="Papain-like_cys_pep_sf"/>
</dbReference>
<evidence type="ECO:0000313" key="1">
    <source>
        <dbReference type="EMBL" id="KWS02315.1"/>
    </source>
</evidence>
<accession>A0A125U030</accession>
<dbReference type="AlphaFoldDB" id="A0A125U030"/>
<dbReference type="SUPFAM" id="SSF54001">
    <property type="entry name" value="Cysteine proteinases"/>
    <property type="match status" value="1"/>
</dbReference>
<dbReference type="Gene3D" id="3.90.1720.10">
    <property type="entry name" value="endopeptidase domain like (from Nostoc punctiforme)"/>
    <property type="match status" value="1"/>
</dbReference>
<comment type="caution">
    <text evidence="1">The sequence shown here is derived from an EMBL/GenBank/DDBJ whole genome shotgun (WGS) entry which is preliminary data.</text>
</comment>
<proteinExistence type="predicted"/>
<dbReference type="RefSeq" id="WP_060410642.1">
    <property type="nucleotide sequence ID" value="NZ_JAJA02000002.1"/>
</dbReference>
<evidence type="ECO:0000313" key="2">
    <source>
        <dbReference type="Proteomes" id="UP000023435"/>
    </source>
</evidence>
<protein>
    <submittedName>
        <fullName evidence="1">Uncharacterized protein</fullName>
    </submittedName>
</protein>
<dbReference type="Proteomes" id="UP000023435">
    <property type="component" value="Unassembled WGS sequence"/>
</dbReference>